<evidence type="ECO:0000313" key="6">
    <source>
        <dbReference type="EMBL" id="NWL45031.1"/>
    </source>
</evidence>
<dbReference type="CDD" id="cd08422">
    <property type="entry name" value="PBP2_CrgA_like"/>
    <property type="match status" value="1"/>
</dbReference>
<dbReference type="Proteomes" id="UP000704738">
    <property type="component" value="Unassembled WGS sequence"/>
</dbReference>
<dbReference type="RefSeq" id="WP_179052398.1">
    <property type="nucleotide sequence ID" value="NZ_QJRE01000089.1"/>
</dbReference>
<dbReference type="SUPFAM" id="SSF46785">
    <property type="entry name" value="Winged helix' DNA-binding domain"/>
    <property type="match status" value="1"/>
</dbReference>
<dbReference type="Pfam" id="PF00126">
    <property type="entry name" value="HTH_1"/>
    <property type="match status" value="1"/>
</dbReference>
<dbReference type="PROSITE" id="PS50931">
    <property type="entry name" value="HTH_LYSR"/>
    <property type="match status" value="1"/>
</dbReference>
<keyword evidence="2" id="KW-0805">Transcription regulation</keyword>
<reference evidence="6 7" key="1">
    <citation type="submission" date="2018-06" db="EMBL/GenBank/DDBJ databases">
        <title>Bacteria isolated from soil of Wuhan.</title>
        <authorList>
            <person name="Xiang W."/>
            <person name="Huang C."/>
        </authorList>
    </citation>
    <scope>NUCLEOTIDE SEQUENCE [LARGE SCALE GENOMIC DNA]</scope>
    <source>
        <strain evidence="7">xwS4</strain>
    </source>
</reference>
<evidence type="ECO:0000256" key="4">
    <source>
        <dbReference type="ARBA" id="ARBA00023163"/>
    </source>
</evidence>
<evidence type="ECO:0000256" key="2">
    <source>
        <dbReference type="ARBA" id="ARBA00023015"/>
    </source>
</evidence>
<protein>
    <submittedName>
        <fullName evidence="6">LysR family transcriptional regulator</fullName>
    </submittedName>
</protein>
<dbReference type="AlphaFoldDB" id="A0ABD6MVQ0"/>
<evidence type="ECO:0000256" key="3">
    <source>
        <dbReference type="ARBA" id="ARBA00023125"/>
    </source>
</evidence>
<dbReference type="PANTHER" id="PTHR30537:SF66">
    <property type="entry name" value="IRON-REGULATED VIRULENCE REGULATORY PROTEIN IRGB"/>
    <property type="match status" value="1"/>
</dbReference>
<dbReference type="Pfam" id="PF03466">
    <property type="entry name" value="LysR_substrate"/>
    <property type="match status" value="1"/>
</dbReference>
<dbReference type="FunFam" id="1.10.10.10:FF:000001">
    <property type="entry name" value="LysR family transcriptional regulator"/>
    <property type="match status" value="1"/>
</dbReference>
<dbReference type="InterPro" id="IPR058163">
    <property type="entry name" value="LysR-type_TF_proteobact-type"/>
</dbReference>
<keyword evidence="4" id="KW-0804">Transcription</keyword>
<dbReference type="PANTHER" id="PTHR30537">
    <property type="entry name" value="HTH-TYPE TRANSCRIPTIONAL REGULATOR"/>
    <property type="match status" value="1"/>
</dbReference>
<dbReference type="InterPro" id="IPR005119">
    <property type="entry name" value="LysR_subst-bd"/>
</dbReference>
<accession>A0ABD6MVQ0</accession>
<proteinExistence type="inferred from homology"/>
<evidence type="ECO:0000256" key="1">
    <source>
        <dbReference type="ARBA" id="ARBA00009437"/>
    </source>
</evidence>
<gene>
    <name evidence="6" type="ORF">DM819_03910</name>
</gene>
<name>A0ABD6MVQ0_9PSED</name>
<dbReference type="Gene3D" id="3.40.190.290">
    <property type="match status" value="1"/>
</dbReference>
<dbReference type="EMBL" id="QJRE01000089">
    <property type="protein sequence ID" value="NWL45031.1"/>
    <property type="molecule type" value="Genomic_DNA"/>
</dbReference>
<dbReference type="PRINTS" id="PR00039">
    <property type="entry name" value="HTHLYSR"/>
</dbReference>
<comment type="caution">
    <text evidence="6">The sequence shown here is derived from an EMBL/GenBank/DDBJ whole genome shotgun (WGS) entry which is preliminary data.</text>
</comment>
<evidence type="ECO:0000313" key="7">
    <source>
        <dbReference type="Proteomes" id="UP000704738"/>
    </source>
</evidence>
<dbReference type="Gene3D" id="1.10.10.10">
    <property type="entry name" value="Winged helix-like DNA-binding domain superfamily/Winged helix DNA-binding domain"/>
    <property type="match status" value="1"/>
</dbReference>
<feature type="domain" description="HTH lysR-type" evidence="5">
    <location>
        <begin position="1"/>
        <end position="61"/>
    </location>
</feature>
<dbReference type="GO" id="GO:0003677">
    <property type="term" value="F:DNA binding"/>
    <property type="evidence" value="ECO:0007669"/>
    <property type="project" value="UniProtKB-KW"/>
</dbReference>
<comment type="similarity">
    <text evidence="1">Belongs to the LysR transcriptional regulatory family.</text>
</comment>
<dbReference type="InterPro" id="IPR000847">
    <property type="entry name" value="LysR_HTH_N"/>
</dbReference>
<evidence type="ECO:0000259" key="5">
    <source>
        <dbReference type="PROSITE" id="PS50931"/>
    </source>
</evidence>
<dbReference type="InterPro" id="IPR036388">
    <property type="entry name" value="WH-like_DNA-bd_sf"/>
</dbReference>
<dbReference type="SUPFAM" id="SSF53850">
    <property type="entry name" value="Periplasmic binding protein-like II"/>
    <property type="match status" value="1"/>
</dbReference>
<dbReference type="InterPro" id="IPR036390">
    <property type="entry name" value="WH_DNA-bd_sf"/>
</dbReference>
<organism evidence="6 7">
    <name type="scientific">Pseudomonas hunanensis</name>
    <dbReference type="NCBI Taxonomy" id="1247546"/>
    <lineage>
        <taxon>Bacteria</taxon>
        <taxon>Pseudomonadati</taxon>
        <taxon>Pseudomonadota</taxon>
        <taxon>Gammaproteobacteria</taxon>
        <taxon>Pseudomonadales</taxon>
        <taxon>Pseudomonadaceae</taxon>
        <taxon>Pseudomonas</taxon>
    </lineage>
</organism>
<sequence>MNKTSLADVEAFLAVAECSSFVKAARELGVAQSTVSRRISNLEARLGHQLILRTTRKVALTDAGLSYAADLRDVMARLSSADARLQSGMLKAEGVLRVTMPTAFGRKFVLPRIACLSTRYPGLRFEVDLSDRYVDLLDGEYDAAIRLATPAQSGIKYDKITSFTLVLCASPAYLEQSDQLSDLTDLQNHSCLAQRTYAPLTSLTAIWKNKKITFQITPKITVSDSTALRTLTLEGAGLAVLPLYLVEQDLRTGALVNALPSLKFIEHEVFVAYLRHRKDSEKMKVFLRALSN</sequence>
<keyword evidence="3" id="KW-0238">DNA-binding</keyword>